<reference evidence="2 3" key="1">
    <citation type="submission" date="2021-03" db="EMBL/GenBank/DDBJ databases">
        <title>Sequencing the genomes of 1000 actinobacteria strains.</title>
        <authorList>
            <person name="Klenk H.-P."/>
        </authorList>
    </citation>
    <scope>NUCLEOTIDE SEQUENCE [LARGE SCALE GENOMIC DNA]</scope>
    <source>
        <strain evidence="2 3">DSM 45510</strain>
    </source>
</reference>
<dbReference type="Pfam" id="PF12028">
    <property type="entry name" value="DUF3515"/>
    <property type="match status" value="1"/>
</dbReference>
<comment type="caution">
    <text evidence="2">The sequence shown here is derived from an EMBL/GenBank/DDBJ whole genome shotgun (WGS) entry which is preliminary data.</text>
</comment>
<keyword evidence="3" id="KW-1185">Reference proteome</keyword>
<gene>
    <name evidence="2" type="ORF">JOM49_008172</name>
</gene>
<name>A0ABS4Q4N9_9PSEU</name>
<feature type="transmembrane region" description="Helical" evidence="1">
    <location>
        <begin position="14"/>
        <end position="36"/>
    </location>
</feature>
<sequence>MPHFDTETGAPPRLLIVIAATLAVALAAGVAVFGLLTGSEGKPGEPGQGPLPLVPVPAPQAGAAECATLLGVLPGELTSNGEKLAKRELAEPAPPATAAWGTDDPIVLRCGLDQPREMTRTAQLRVINSVQWLPVAAEGTTTWFLADRPVYVALTVPDSAGTGPLQEISDVIAGALPSAPLRFSDD</sequence>
<dbReference type="InterPro" id="IPR021903">
    <property type="entry name" value="DUF3515"/>
</dbReference>
<dbReference type="RefSeq" id="WP_209669871.1">
    <property type="nucleotide sequence ID" value="NZ_JAGGMS010000001.1"/>
</dbReference>
<dbReference type="EMBL" id="JAGGMS010000001">
    <property type="protein sequence ID" value="MBP2186646.1"/>
    <property type="molecule type" value="Genomic_DNA"/>
</dbReference>
<evidence type="ECO:0000256" key="1">
    <source>
        <dbReference type="SAM" id="Phobius"/>
    </source>
</evidence>
<proteinExistence type="predicted"/>
<keyword evidence="1" id="KW-0812">Transmembrane</keyword>
<keyword evidence="1" id="KW-0472">Membrane</keyword>
<dbReference type="Proteomes" id="UP000741013">
    <property type="component" value="Unassembled WGS sequence"/>
</dbReference>
<evidence type="ECO:0000313" key="2">
    <source>
        <dbReference type="EMBL" id="MBP2186646.1"/>
    </source>
</evidence>
<accession>A0ABS4Q4N9</accession>
<evidence type="ECO:0008006" key="4">
    <source>
        <dbReference type="Google" id="ProtNLM"/>
    </source>
</evidence>
<organism evidence="2 3">
    <name type="scientific">Amycolatopsis magusensis</name>
    <dbReference type="NCBI Taxonomy" id="882444"/>
    <lineage>
        <taxon>Bacteria</taxon>
        <taxon>Bacillati</taxon>
        <taxon>Actinomycetota</taxon>
        <taxon>Actinomycetes</taxon>
        <taxon>Pseudonocardiales</taxon>
        <taxon>Pseudonocardiaceae</taxon>
        <taxon>Amycolatopsis</taxon>
    </lineage>
</organism>
<protein>
    <recommendedName>
        <fullName evidence="4">DUF3515 domain-containing protein</fullName>
    </recommendedName>
</protein>
<evidence type="ECO:0000313" key="3">
    <source>
        <dbReference type="Proteomes" id="UP000741013"/>
    </source>
</evidence>
<keyword evidence="1" id="KW-1133">Transmembrane helix</keyword>